<evidence type="ECO:0000256" key="1">
    <source>
        <dbReference type="ARBA" id="ARBA00002229"/>
    </source>
</evidence>
<comment type="similarity">
    <text evidence="6">Belongs to the vestigial family.</text>
</comment>
<dbReference type="GO" id="GO:0006355">
    <property type="term" value="P:regulation of DNA-templated transcription"/>
    <property type="evidence" value="ECO:0007669"/>
    <property type="project" value="InterPro"/>
</dbReference>
<feature type="region of interest" description="Disordered" evidence="7">
    <location>
        <begin position="216"/>
        <end position="237"/>
    </location>
</feature>
<evidence type="ECO:0000256" key="4">
    <source>
        <dbReference type="ARBA" id="ARBA00023163"/>
    </source>
</evidence>
<dbReference type="Proteomes" id="UP000677803">
    <property type="component" value="Unassembled WGS sequence"/>
</dbReference>
<feature type="compositionally biased region" description="Pro residues" evidence="7">
    <location>
        <begin position="45"/>
        <end position="54"/>
    </location>
</feature>
<evidence type="ECO:0000256" key="7">
    <source>
        <dbReference type="SAM" id="MobiDB-lite"/>
    </source>
</evidence>
<evidence type="ECO:0000256" key="5">
    <source>
        <dbReference type="ARBA" id="ARBA00023242"/>
    </source>
</evidence>
<dbReference type="PANTHER" id="PTHR15950">
    <property type="entry name" value="TRANSCRIPTION COFACTOR VESTIGIAL-LIKE PROTEIN"/>
    <property type="match status" value="1"/>
</dbReference>
<dbReference type="PANTHER" id="PTHR15950:SF15">
    <property type="entry name" value="PROTEIN VESTIGIAL"/>
    <property type="match status" value="1"/>
</dbReference>
<evidence type="ECO:0000256" key="2">
    <source>
        <dbReference type="ARBA" id="ARBA00004123"/>
    </source>
</evidence>
<accession>A0A8S4BG62</accession>
<organism evidence="8 9">
    <name type="scientific">Menidia menidia</name>
    <name type="common">Atlantic silverside</name>
    <dbReference type="NCBI Taxonomy" id="238744"/>
    <lineage>
        <taxon>Eukaryota</taxon>
        <taxon>Metazoa</taxon>
        <taxon>Chordata</taxon>
        <taxon>Craniata</taxon>
        <taxon>Vertebrata</taxon>
        <taxon>Euteleostomi</taxon>
        <taxon>Actinopterygii</taxon>
        <taxon>Neopterygii</taxon>
        <taxon>Teleostei</taxon>
        <taxon>Neoteleostei</taxon>
        <taxon>Acanthomorphata</taxon>
        <taxon>Ovalentaria</taxon>
        <taxon>Atherinomorphae</taxon>
        <taxon>Atheriniformes</taxon>
        <taxon>Atherinopsidae</taxon>
        <taxon>Menidiinae</taxon>
        <taxon>Menidia</taxon>
    </lineage>
</organism>
<dbReference type="Pfam" id="PF07545">
    <property type="entry name" value="Vg_Tdu"/>
    <property type="match status" value="1"/>
</dbReference>
<dbReference type="AlphaFoldDB" id="A0A8S4BG62"/>
<dbReference type="SMART" id="SM00711">
    <property type="entry name" value="TDU"/>
    <property type="match status" value="1"/>
</dbReference>
<feature type="region of interest" description="Disordered" evidence="7">
    <location>
        <begin position="284"/>
        <end position="324"/>
    </location>
</feature>
<evidence type="ECO:0000313" key="9">
    <source>
        <dbReference type="Proteomes" id="UP000677803"/>
    </source>
</evidence>
<dbReference type="EMBL" id="CAJRST010032446">
    <property type="protein sequence ID" value="CAG5975084.1"/>
    <property type="molecule type" value="Genomic_DNA"/>
</dbReference>
<gene>
    <name evidence="8" type="ORF">MMEN_LOCUS15816</name>
</gene>
<reference evidence="8" key="1">
    <citation type="submission" date="2021-05" db="EMBL/GenBank/DDBJ databases">
        <authorList>
            <person name="Tigano A."/>
        </authorList>
    </citation>
    <scope>NUCLEOTIDE SEQUENCE</scope>
</reference>
<keyword evidence="4" id="KW-0804">Transcription</keyword>
<feature type="compositionally biased region" description="Polar residues" evidence="7">
    <location>
        <begin position="35"/>
        <end position="44"/>
    </location>
</feature>
<keyword evidence="9" id="KW-1185">Reference proteome</keyword>
<feature type="compositionally biased region" description="Low complexity" evidence="7">
    <location>
        <begin position="219"/>
        <end position="236"/>
    </location>
</feature>
<comment type="subcellular location">
    <subcellularLocation>
        <location evidence="2">Nucleus</location>
    </subcellularLocation>
</comment>
<evidence type="ECO:0000256" key="6">
    <source>
        <dbReference type="ARBA" id="ARBA00025784"/>
    </source>
</evidence>
<keyword evidence="5" id="KW-0539">Nucleus</keyword>
<evidence type="ECO:0000256" key="3">
    <source>
        <dbReference type="ARBA" id="ARBA00023015"/>
    </source>
</evidence>
<feature type="region of interest" description="Disordered" evidence="7">
    <location>
        <begin position="139"/>
        <end position="183"/>
    </location>
</feature>
<dbReference type="GO" id="GO:0005634">
    <property type="term" value="C:nucleus"/>
    <property type="evidence" value="ECO:0007669"/>
    <property type="project" value="UniProtKB-SubCell"/>
</dbReference>
<protein>
    <submittedName>
        <fullName evidence="8">(Atlantic silverside) hypothetical protein</fullName>
    </submittedName>
</protein>
<dbReference type="InterPro" id="IPR011520">
    <property type="entry name" value="Vg_fam"/>
</dbReference>
<dbReference type="InterPro" id="IPR006627">
    <property type="entry name" value="TDU_repeat"/>
</dbReference>
<comment type="function">
    <text evidence="1">May act as a specific coactivator for the mammalian TEFs.</text>
</comment>
<name>A0A8S4BG62_9TELE</name>
<comment type="caution">
    <text evidence="8">The sequence shown here is derived from an EMBL/GenBank/DDBJ whole genome shotgun (WGS) entry which is preliminary data.</text>
</comment>
<feature type="region of interest" description="Disordered" evidence="7">
    <location>
        <begin position="33"/>
        <end position="64"/>
    </location>
</feature>
<sequence length="432" mass="46085">MSCLDVMYQVFGPQPYFSSYSPYHHQKLALYSKMQDPQESSSRQLPPPGPPGPPAIKEEDKDLPPGAEYLGARCVLFSYFQGDISSVVDEHFSRALSQTAAYPPPSSHKALRGGRVVPDEPEEFSSLLLEQLLLPFGAPPGPLLPGGPLQHPPAPAAPRAPAPPPPPPPPPHPPSFRGGALGAQGSAYRAPHEVYGPAFDPRYGSLLLPSVRTHPRLAPPAREAPGGAAGAPCDPGQKGEAGAVATAWSGAFTGAGAEIGLNMDTGMDTESSVFRRPAELNAGGFGIQTKGGLAGEEGGGKPDPDRDRDSLCASETGRDNIPKDLAGLASLGQLGDTGRLLWLENRPPSVSGSLEDDEGPSPDIFDLHGVVFQSDVPTRFWSKEPFRPGRRPGVKRCPVDGSRTMLESLSKWFLRPLQTRLYRLLKPCRDER</sequence>
<keyword evidence="3" id="KW-0805">Transcription regulation</keyword>
<dbReference type="OrthoDB" id="10069705at2759"/>
<proteinExistence type="inferred from homology"/>
<feature type="compositionally biased region" description="Basic and acidic residues" evidence="7">
    <location>
        <begin position="298"/>
        <end position="322"/>
    </location>
</feature>
<feature type="compositionally biased region" description="Pro residues" evidence="7">
    <location>
        <begin position="139"/>
        <end position="174"/>
    </location>
</feature>
<evidence type="ECO:0000313" key="8">
    <source>
        <dbReference type="EMBL" id="CAG5975084.1"/>
    </source>
</evidence>